<evidence type="ECO:0000313" key="2">
    <source>
        <dbReference type="EMBL" id="BDQ37032.1"/>
    </source>
</evidence>
<dbReference type="Proteomes" id="UP001317742">
    <property type="component" value="Chromosome"/>
</dbReference>
<name>A0ABM8AZU0_9BACT</name>
<evidence type="ECO:0008006" key="4">
    <source>
        <dbReference type="Google" id="ProtNLM"/>
    </source>
</evidence>
<feature type="signal peptide" evidence="1">
    <location>
        <begin position="1"/>
        <end position="22"/>
    </location>
</feature>
<evidence type="ECO:0000313" key="3">
    <source>
        <dbReference type="Proteomes" id="UP001317742"/>
    </source>
</evidence>
<dbReference type="EMBL" id="AP026709">
    <property type="protein sequence ID" value="BDQ37032.1"/>
    <property type="molecule type" value="Genomic_DNA"/>
</dbReference>
<evidence type="ECO:0000256" key="1">
    <source>
        <dbReference type="SAM" id="SignalP"/>
    </source>
</evidence>
<dbReference type="RefSeq" id="WP_281762900.1">
    <property type="nucleotide sequence ID" value="NZ_AP026709.1"/>
</dbReference>
<gene>
    <name evidence="2" type="ORF">SYK_13920</name>
</gene>
<reference evidence="2 3" key="1">
    <citation type="submission" date="2022-08" db="EMBL/GenBank/DDBJ databases">
        <title>Genome Sequence of the sulphate-reducing bacterium, Pseudodesulfovibrio sp. SYK.</title>
        <authorList>
            <person name="Kondo R."/>
            <person name="Kataoka T."/>
        </authorList>
    </citation>
    <scope>NUCLEOTIDE SEQUENCE [LARGE SCALE GENOMIC DNA]</scope>
    <source>
        <strain evidence="2 3">SYK</strain>
    </source>
</reference>
<keyword evidence="3" id="KW-1185">Reference proteome</keyword>
<feature type="chain" id="PRO_5046137738" description="DUF1573 domain-containing protein" evidence="1">
    <location>
        <begin position="23"/>
        <end position="66"/>
    </location>
</feature>
<sequence length="66" mass="7006">MFKKIQLMALVLGLLFASSAMAAQPVSISDMKVDFGSMIEGPVASKTVMLTNVSKEVVTIKNVTTS</sequence>
<keyword evidence="1" id="KW-0732">Signal</keyword>
<organism evidence="2 3">
    <name type="scientific">Pseudodesulfovibrio nedwellii</name>
    <dbReference type="NCBI Taxonomy" id="2973072"/>
    <lineage>
        <taxon>Bacteria</taxon>
        <taxon>Pseudomonadati</taxon>
        <taxon>Thermodesulfobacteriota</taxon>
        <taxon>Desulfovibrionia</taxon>
        <taxon>Desulfovibrionales</taxon>
        <taxon>Desulfovibrionaceae</taxon>
    </lineage>
</organism>
<protein>
    <recommendedName>
        <fullName evidence="4">DUF1573 domain-containing protein</fullName>
    </recommendedName>
</protein>
<proteinExistence type="predicted"/>
<accession>A0ABM8AZU0</accession>